<evidence type="ECO:0008006" key="3">
    <source>
        <dbReference type="Google" id="ProtNLM"/>
    </source>
</evidence>
<dbReference type="Proteomes" id="UP001271723">
    <property type="component" value="Unassembled WGS sequence"/>
</dbReference>
<proteinExistence type="predicted"/>
<keyword evidence="2" id="KW-1185">Reference proteome</keyword>
<name>A0ABU4LKD8_9ACTN</name>
<comment type="caution">
    <text evidence="1">The sequence shown here is derived from an EMBL/GenBank/DDBJ whole genome shotgun (WGS) entry which is preliminary data.</text>
</comment>
<protein>
    <recommendedName>
        <fullName evidence="3">DUF397 domain-containing protein</fullName>
    </recommendedName>
</protein>
<reference evidence="1 2" key="1">
    <citation type="journal article" date="2023" name="Microb. Genom.">
        <title>Mesoterricola silvestris gen. nov., sp. nov., Mesoterricola sediminis sp. nov., Geothrix oryzae sp. nov., Geothrix edaphica sp. nov., Geothrix rubra sp. nov., and Geothrix limicola sp. nov., six novel members of Acidobacteriota isolated from soils.</title>
        <authorList>
            <person name="Weisberg A.J."/>
            <person name="Pearce E."/>
            <person name="Kramer C.G."/>
            <person name="Chang J.H."/>
            <person name="Clarke C.R."/>
        </authorList>
    </citation>
    <scope>NUCLEOTIDE SEQUENCE [LARGE SCALE GENOMIC DNA]</scope>
    <source>
        <strain evidence="1 2">NRRL_B-2795</strain>
    </source>
</reference>
<organism evidence="1 2">
    <name type="scientific">Streptomyces griseiscabiei</name>
    <dbReference type="NCBI Taxonomy" id="2993540"/>
    <lineage>
        <taxon>Bacteria</taxon>
        <taxon>Bacillati</taxon>
        <taxon>Actinomycetota</taxon>
        <taxon>Actinomycetes</taxon>
        <taxon>Kitasatosporales</taxon>
        <taxon>Streptomycetaceae</taxon>
        <taxon>Streptomyces</taxon>
    </lineage>
</organism>
<gene>
    <name evidence="1" type="ORF">PV517_45500</name>
</gene>
<evidence type="ECO:0000313" key="2">
    <source>
        <dbReference type="Proteomes" id="UP001271723"/>
    </source>
</evidence>
<sequence length="51" mass="5128">MLLRPDRIVLDVLPAGGAHFADPGGWAALLCATRRPGADGHLAPVPGGIAS</sequence>
<dbReference type="RefSeq" id="WP_267298933.1">
    <property type="nucleotide sequence ID" value="NZ_JAGJBZ010000001.1"/>
</dbReference>
<accession>A0ABU4LKD8</accession>
<evidence type="ECO:0000313" key="1">
    <source>
        <dbReference type="EMBL" id="MDX2915916.1"/>
    </source>
</evidence>
<dbReference type="EMBL" id="JARAVY010000036">
    <property type="protein sequence ID" value="MDX2915916.1"/>
    <property type="molecule type" value="Genomic_DNA"/>
</dbReference>